<dbReference type="EMBL" id="CAJVPT010057630">
    <property type="protein sequence ID" value="CAG8758894.1"/>
    <property type="molecule type" value="Genomic_DNA"/>
</dbReference>
<accession>A0ACA9QME0</accession>
<keyword evidence="2" id="KW-1185">Reference proteome</keyword>
<reference evidence="1" key="1">
    <citation type="submission" date="2021-06" db="EMBL/GenBank/DDBJ databases">
        <authorList>
            <person name="Kallberg Y."/>
            <person name="Tangrot J."/>
            <person name="Rosling A."/>
        </authorList>
    </citation>
    <scope>NUCLEOTIDE SEQUENCE</scope>
    <source>
        <strain evidence="1">CL356</strain>
    </source>
</reference>
<sequence length="69" mass="7801">RYELGAHVYAIQTLLWILFADKVLLDGIPYLSLGRLPFRVLDIDRSLICCSKLVVTSRVVALLGHEAYL</sequence>
<proteinExistence type="predicted"/>
<evidence type="ECO:0000313" key="2">
    <source>
        <dbReference type="Proteomes" id="UP000789525"/>
    </source>
</evidence>
<dbReference type="Proteomes" id="UP000789525">
    <property type="component" value="Unassembled WGS sequence"/>
</dbReference>
<organism evidence="1 2">
    <name type="scientific">Acaulospora colombiana</name>
    <dbReference type="NCBI Taxonomy" id="27376"/>
    <lineage>
        <taxon>Eukaryota</taxon>
        <taxon>Fungi</taxon>
        <taxon>Fungi incertae sedis</taxon>
        <taxon>Mucoromycota</taxon>
        <taxon>Glomeromycotina</taxon>
        <taxon>Glomeromycetes</taxon>
        <taxon>Diversisporales</taxon>
        <taxon>Acaulosporaceae</taxon>
        <taxon>Acaulospora</taxon>
    </lineage>
</organism>
<comment type="caution">
    <text evidence="1">The sequence shown here is derived from an EMBL/GenBank/DDBJ whole genome shotgun (WGS) entry which is preliminary data.</text>
</comment>
<protein>
    <submittedName>
        <fullName evidence="1">3892_t:CDS:1</fullName>
    </submittedName>
</protein>
<gene>
    <name evidence="1" type="ORF">ACOLOM_LOCUS13101</name>
</gene>
<evidence type="ECO:0000313" key="1">
    <source>
        <dbReference type="EMBL" id="CAG8758894.1"/>
    </source>
</evidence>
<name>A0ACA9QME0_9GLOM</name>
<feature type="non-terminal residue" evidence="1">
    <location>
        <position position="1"/>
    </location>
</feature>